<evidence type="ECO:0000256" key="1">
    <source>
        <dbReference type="ARBA" id="ARBA00004651"/>
    </source>
</evidence>
<dbReference type="EMBL" id="NRRV01000291">
    <property type="protein sequence ID" value="MBK1634106.1"/>
    <property type="molecule type" value="Genomic_DNA"/>
</dbReference>
<keyword evidence="4 5" id="KW-0472">Membrane</keyword>
<evidence type="ECO:0008006" key="8">
    <source>
        <dbReference type="Google" id="ProtNLM"/>
    </source>
</evidence>
<feature type="non-terminal residue" evidence="6">
    <location>
        <position position="145"/>
    </location>
</feature>
<feature type="transmembrane region" description="Helical" evidence="5">
    <location>
        <begin position="16"/>
        <end position="36"/>
    </location>
</feature>
<organism evidence="6 7">
    <name type="scientific">Thiohalocapsa halophila</name>
    <dbReference type="NCBI Taxonomy" id="69359"/>
    <lineage>
        <taxon>Bacteria</taxon>
        <taxon>Pseudomonadati</taxon>
        <taxon>Pseudomonadota</taxon>
        <taxon>Gammaproteobacteria</taxon>
        <taxon>Chromatiales</taxon>
        <taxon>Chromatiaceae</taxon>
        <taxon>Thiohalocapsa</taxon>
    </lineage>
</organism>
<gene>
    <name evidence="6" type="ORF">CKO31_26015</name>
</gene>
<name>A0ABS1CRY3_9GAMM</name>
<reference evidence="6 7" key="1">
    <citation type="journal article" date="2020" name="Microorganisms">
        <title>Osmotic Adaptation and Compatible Solute Biosynthesis of Phototrophic Bacteria as Revealed from Genome Analyses.</title>
        <authorList>
            <person name="Imhoff J.F."/>
            <person name="Rahn T."/>
            <person name="Kunzel S."/>
            <person name="Keller A."/>
            <person name="Neulinger S.C."/>
        </authorList>
    </citation>
    <scope>NUCLEOTIDE SEQUENCE [LARGE SCALE GENOMIC DNA]</scope>
    <source>
        <strain evidence="6 7">DSM 6210</strain>
    </source>
</reference>
<evidence type="ECO:0000256" key="2">
    <source>
        <dbReference type="ARBA" id="ARBA00022692"/>
    </source>
</evidence>
<proteinExistence type="predicted"/>
<evidence type="ECO:0000256" key="3">
    <source>
        <dbReference type="ARBA" id="ARBA00022989"/>
    </source>
</evidence>
<keyword evidence="3 5" id="KW-1133">Transmembrane helix</keyword>
<comment type="subcellular location">
    <subcellularLocation>
        <location evidence="1">Cell membrane</location>
        <topology evidence="1">Multi-pass membrane protein</topology>
    </subcellularLocation>
</comment>
<evidence type="ECO:0000313" key="6">
    <source>
        <dbReference type="EMBL" id="MBK1634106.1"/>
    </source>
</evidence>
<comment type="caution">
    <text evidence="6">The sequence shown here is derived from an EMBL/GenBank/DDBJ whole genome shotgun (WGS) entry which is preliminary data.</text>
</comment>
<dbReference type="RefSeq" id="WP_200244018.1">
    <property type="nucleotide sequence ID" value="NZ_NRRV01000291.1"/>
</dbReference>
<keyword evidence="2 5" id="KW-0812">Transmembrane</keyword>
<dbReference type="SUPFAM" id="SSF90123">
    <property type="entry name" value="ABC transporter transmembrane region"/>
    <property type="match status" value="1"/>
</dbReference>
<evidence type="ECO:0000256" key="4">
    <source>
        <dbReference type="ARBA" id="ARBA00023136"/>
    </source>
</evidence>
<feature type="transmembrane region" description="Helical" evidence="5">
    <location>
        <begin position="119"/>
        <end position="144"/>
    </location>
</feature>
<feature type="transmembrane region" description="Helical" evidence="5">
    <location>
        <begin position="43"/>
        <end position="65"/>
    </location>
</feature>
<dbReference type="InterPro" id="IPR036640">
    <property type="entry name" value="ABC1_TM_sf"/>
</dbReference>
<keyword evidence="7" id="KW-1185">Reference proteome</keyword>
<evidence type="ECO:0000313" key="7">
    <source>
        <dbReference type="Proteomes" id="UP000748752"/>
    </source>
</evidence>
<dbReference type="Proteomes" id="UP000748752">
    <property type="component" value="Unassembled WGS sequence"/>
</dbReference>
<evidence type="ECO:0000256" key="5">
    <source>
        <dbReference type="SAM" id="Phobius"/>
    </source>
</evidence>
<accession>A0ABS1CRY3</accession>
<sequence>MSILHFLATEGQAPRATILIMAGISGAMNVAMLGLVNSAAEHAVLGTVDTQLLSLYFIAFAVYLLTQHYARTRSVAAINGALHRLRVRLADKVRRSDLRFIEAHGEVGGYAALSEDAGVVVQGAVILVSVSQSLLLLIMVSIYLL</sequence>
<protein>
    <recommendedName>
        <fullName evidence="8">ABC transmembrane type-1 domain-containing protein</fullName>
    </recommendedName>
</protein>